<dbReference type="PANTHER" id="PTHR12526">
    <property type="entry name" value="GLYCOSYLTRANSFERASE"/>
    <property type="match status" value="1"/>
</dbReference>
<dbReference type="GO" id="GO:0016757">
    <property type="term" value="F:glycosyltransferase activity"/>
    <property type="evidence" value="ECO:0007669"/>
    <property type="project" value="InterPro"/>
</dbReference>
<dbReference type="STRING" id="1802525.A2975_02575"/>
<name>A0A1F8C364_9BACT</name>
<reference evidence="2 3" key="1">
    <citation type="journal article" date="2016" name="Nat. Commun.">
        <title>Thousands of microbial genomes shed light on interconnected biogeochemical processes in an aquifer system.</title>
        <authorList>
            <person name="Anantharaman K."/>
            <person name="Brown C.T."/>
            <person name="Hug L.A."/>
            <person name="Sharon I."/>
            <person name="Castelle C.J."/>
            <person name="Probst A.J."/>
            <person name="Thomas B.C."/>
            <person name="Singh A."/>
            <person name="Wilkins M.J."/>
            <person name="Karaoz U."/>
            <person name="Brodie E.L."/>
            <person name="Williams K.H."/>
            <person name="Hubbard S.S."/>
            <person name="Banfield J.F."/>
        </authorList>
    </citation>
    <scope>NUCLEOTIDE SEQUENCE [LARGE SCALE GENOMIC DNA]</scope>
</reference>
<proteinExistence type="predicted"/>
<dbReference type="AlphaFoldDB" id="A0A1F8C364"/>
<feature type="domain" description="Glycosyl transferase family 1" evidence="1">
    <location>
        <begin position="198"/>
        <end position="340"/>
    </location>
</feature>
<organism evidence="2 3">
    <name type="scientific">Candidatus Woesebacteria bacterium RIFCSPLOWO2_01_FULL_44_14</name>
    <dbReference type="NCBI Taxonomy" id="1802525"/>
    <lineage>
        <taxon>Bacteria</taxon>
        <taxon>Candidatus Woeseibacteriota</taxon>
    </lineage>
</organism>
<dbReference type="Proteomes" id="UP000178429">
    <property type="component" value="Unassembled WGS sequence"/>
</dbReference>
<evidence type="ECO:0000313" key="2">
    <source>
        <dbReference type="EMBL" id="OGM70751.1"/>
    </source>
</evidence>
<comment type="caution">
    <text evidence="2">The sequence shown here is derived from an EMBL/GenBank/DDBJ whole genome shotgun (WGS) entry which is preliminary data.</text>
</comment>
<dbReference type="InterPro" id="IPR001296">
    <property type="entry name" value="Glyco_trans_1"/>
</dbReference>
<gene>
    <name evidence="2" type="ORF">A2975_02575</name>
</gene>
<dbReference type="PANTHER" id="PTHR12526:SF584">
    <property type="entry name" value="GLYCOSYLTRANSFERASE"/>
    <property type="match status" value="1"/>
</dbReference>
<protein>
    <recommendedName>
        <fullName evidence="1">Glycosyl transferase family 1 domain-containing protein</fullName>
    </recommendedName>
</protein>
<evidence type="ECO:0000313" key="3">
    <source>
        <dbReference type="Proteomes" id="UP000178429"/>
    </source>
</evidence>
<sequence>MKIAIVYDRVVKWGGAERVLLALNEFFPQAPLYTAVYNSKTAPWAEKFPKVVTSFLNKIPGAKNSHEKLALFMPHAFESFNFSKYDLVVSVTSEAAKGVITNPKTRHICYCLTPTRYLWSHYNEYFSHPLARRLSRPAVNYLRRWDTLAAQRPDQLVAISNEVKNRITKYYNRESIVIHPPVDHLPLSTFHFPLPISNFYLLVSRLVPYKKVDLAVKAFNELGLPLVVVGTGSEEKRLKRMAGKNIIFTGHLTDSQLADYYKKARGFIFPQREDFGIAAVEAQTHGVGVIAFAGGGALDTVTAETGVFFKKQGKQDLIKAIKEFETKKFEVRRIKQNAKRFSKERFKKEFLKLIDKL</sequence>
<dbReference type="Pfam" id="PF00534">
    <property type="entry name" value="Glycos_transf_1"/>
    <property type="match status" value="1"/>
</dbReference>
<accession>A0A1F8C364</accession>
<dbReference type="EMBL" id="MGHL01000002">
    <property type="protein sequence ID" value="OGM70751.1"/>
    <property type="molecule type" value="Genomic_DNA"/>
</dbReference>
<dbReference type="SUPFAM" id="SSF53756">
    <property type="entry name" value="UDP-Glycosyltransferase/glycogen phosphorylase"/>
    <property type="match status" value="1"/>
</dbReference>
<dbReference type="Gene3D" id="3.40.50.2000">
    <property type="entry name" value="Glycogen Phosphorylase B"/>
    <property type="match status" value="2"/>
</dbReference>
<evidence type="ECO:0000259" key="1">
    <source>
        <dbReference type="Pfam" id="PF00534"/>
    </source>
</evidence>